<keyword evidence="6" id="KW-0564">Palmitate</keyword>
<dbReference type="Pfam" id="PF25198">
    <property type="entry name" value="Spore_GerAC_N"/>
    <property type="match status" value="1"/>
</dbReference>
<evidence type="ECO:0000259" key="10">
    <source>
        <dbReference type="Pfam" id="PF25198"/>
    </source>
</evidence>
<evidence type="ECO:0000256" key="1">
    <source>
        <dbReference type="ARBA" id="ARBA00004635"/>
    </source>
</evidence>
<evidence type="ECO:0000256" key="2">
    <source>
        <dbReference type="ARBA" id="ARBA00007886"/>
    </source>
</evidence>
<organism evidence="11 12">
    <name type="scientific">Bacillus pseudomycoides</name>
    <dbReference type="NCBI Taxonomy" id="64104"/>
    <lineage>
        <taxon>Bacteria</taxon>
        <taxon>Bacillati</taxon>
        <taxon>Bacillota</taxon>
        <taxon>Bacilli</taxon>
        <taxon>Bacillales</taxon>
        <taxon>Bacillaceae</taxon>
        <taxon>Bacillus</taxon>
        <taxon>Bacillus cereus group</taxon>
    </lineage>
</organism>
<evidence type="ECO:0000313" key="12">
    <source>
        <dbReference type="Proteomes" id="UP000195321"/>
    </source>
</evidence>
<evidence type="ECO:0000313" key="11">
    <source>
        <dbReference type="EMBL" id="OUM46344.1"/>
    </source>
</evidence>
<comment type="subcellular location">
    <subcellularLocation>
        <location evidence="1">Membrane</location>
        <topology evidence="1">Lipid-anchor</topology>
    </subcellularLocation>
</comment>
<dbReference type="InterPro" id="IPR038501">
    <property type="entry name" value="Spore_GerAC_C_sf"/>
</dbReference>
<dbReference type="PANTHER" id="PTHR35789">
    <property type="entry name" value="SPORE GERMINATION PROTEIN B3"/>
    <property type="match status" value="1"/>
</dbReference>
<dbReference type="RefSeq" id="WP_016113158.1">
    <property type="nucleotide sequence ID" value="NZ_CP189809.1"/>
</dbReference>
<feature type="domain" description="Spore germination GerAC-like C-terminal" evidence="9">
    <location>
        <begin position="212"/>
        <end position="380"/>
    </location>
</feature>
<keyword evidence="7" id="KW-0449">Lipoprotein</keyword>
<evidence type="ECO:0000259" key="9">
    <source>
        <dbReference type="Pfam" id="PF05504"/>
    </source>
</evidence>
<keyword evidence="3" id="KW-0309">Germination</keyword>
<keyword evidence="4 8" id="KW-0732">Signal</keyword>
<dbReference type="EMBL" id="MWPX01000049">
    <property type="protein sequence ID" value="OUM46344.1"/>
    <property type="molecule type" value="Genomic_DNA"/>
</dbReference>
<feature type="domain" description="Spore germination protein N-terminal" evidence="10">
    <location>
        <begin position="23"/>
        <end position="202"/>
    </location>
</feature>
<dbReference type="InterPro" id="IPR046953">
    <property type="entry name" value="Spore_GerAC-like_C"/>
</dbReference>
<protein>
    <submittedName>
        <fullName evidence="11">Spore gernimation protein GerLC</fullName>
    </submittedName>
</protein>
<dbReference type="NCBIfam" id="TIGR02887">
    <property type="entry name" value="spore_ger_x_C"/>
    <property type="match status" value="1"/>
</dbReference>
<dbReference type="Gene3D" id="6.20.190.10">
    <property type="entry name" value="Nutrient germinant receptor protein C, domain 1"/>
    <property type="match status" value="1"/>
</dbReference>
<dbReference type="PANTHER" id="PTHR35789:SF1">
    <property type="entry name" value="SPORE GERMINATION PROTEIN B3"/>
    <property type="match status" value="1"/>
</dbReference>
<evidence type="ECO:0000256" key="7">
    <source>
        <dbReference type="ARBA" id="ARBA00023288"/>
    </source>
</evidence>
<evidence type="ECO:0000256" key="8">
    <source>
        <dbReference type="SAM" id="SignalP"/>
    </source>
</evidence>
<dbReference type="Gene3D" id="3.30.300.210">
    <property type="entry name" value="Nutrient germinant receptor protein C, domain 3"/>
    <property type="match status" value="1"/>
</dbReference>
<accession>A0A1Y3M9E4</accession>
<evidence type="ECO:0000256" key="4">
    <source>
        <dbReference type="ARBA" id="ARBA00022729"/>
    </source>
</evidence>
<dbReference type="Pfam" id="PF05504">
    <property type="entry name" value="Spore_GerAC"/>
    <property type="match status" value="1"/>
</dbReference>
<dbReference type="AlphaFoldDB" id="A0A1Y3M9E4"/>
<name>A0A1Y3M9E4_9BACI</name>
<feature type="chain" id="PRO_5039431662" evidence="8">
    <location>
        <begin position="22"/>
        <end position="388"/>
    </location>
</feature>
<evidence type="ECO:0000256" key="3">
    <source>
        <dbReference type="ARBA" id="ARBA00022544"/>
    </source>
</evidence>
<evidence type="ECO:0000256" key="6">
    <source>
        <dbReference type="ARBA" id="ARBA00023139"/>
    </source>
</evidence>
<dbReference type="Proteomes" id="UP000195321">
    <property type="component" value="Unassembled WGS sequence"/>
</dbReference>
<keyword evidence="5" id="KW-0472">Membrane</keyword>
<dbReference type="GO" id="GO:0016020">
    <property type="term" value="C:membrane"/>
    <property type="evidence" value="ECO:0007669"/>
    <property type="project" value="UniProtKB-SubCell"/>
</dbReference>
<sequence>MKRLLKFIYLISLLCYLSACSEQQEIEERGFVVGAAYDLVKEKKSNPVMKGTYQMVLPRTLTPQGAQGNAGSKNYINISAVADGVFEQIRIVAKKISRALFFPHIQVLIFSNDLLAKPYVLENTLDVYVRDHEMRRNIRIFVSEKKAEDILNQSAKPENLPAKYIDMLVDHASKNAQMIEAARIGDVQGKITAKRSFVLPVLGLTKQGVQMNGAALFRGKDNKLVGRLSGENTLGLNYIIGEKMAGFFTIRKGNQFVTYEIHKMRRKITTSVTNATKPKFVIDLSLEGTLAELHFSDHDQIMGEKKLKQYIAKEIEKRIQKTIKIVQKDYKVDVLGLGEEYKRHDYKKWSKIKKNWDQGKNYFSNCDIVVRVHPTIEHSGSSLPTRVE</sequence>
<dbReference type="InterPro" id="IPR057336">
    <property type="entry name" value="GerAC_N"/>
</dbReference>
<comment type="caution">
    <text evidence="11">The sequence shown here is derived from an EMBL/GenBank/DDBJ whole genome shotgun (WGS) entry which is preliminary data.</text>
</comment>
<dbReference type="InterPro" id="IPR008844">
    <property type="entry name" value="Spore_GerAC-like"/>
</dbReference>
<reference evidence="11 12" key="1">
    <citation type="submission" date="2017-02" db="EMBL/GenBank/DDBJ databases">
        <title>Bacillus pseudomycoides isolate FSL K6-0042.</title>
        <authorList>
            <person name="Kovac J."/>
        </authorList>
    </citation>
    <scope>NUCLEOTIDE SEQUENCE [LARGE SCALE GENOMIC DNA]</scope>
    <source>
        <strain evidence="11 12">FSL K6-0042</strain>
    </source>
</reference>
<proteinExistence type="inferred from homology"/>
<gene>
    <name evidence="11" type="ORF">BW425_24255</name>
</gene>
<feature type="signal peptide" evidence="8">
    <location>
        <begin position="1"/>
        <end position="21"/>
    </location>
</feature>
<evidence type="ECO:0000256" key="5">
    <source>
        <dbReference type="ARBA" id="ARBA00023136"/>
    </source>
</evidence>
<dbReference type="GO" id="GO:0009847">
    <property type="term" value="P:spore germination"/>
    <property type="evidence" value="ECO:0007669"/>
    <property type="project" value="InterPro"/>
</dbReference>
<comment type="similarity">
    <text evidence="2">Belongs to the GerABKC lipoprotein family.</text>
</comment>